<dbReference type="PANTHER" id="PTHR43591">
    <property type="entry name" value="METHYLTRANSFERASE"/>
    <property type="match status" value="1"/>
</dbReference>
<dbReference type="HOGENOM" id="CLU_065416_0_0_1"/>
<dbReference type="PhylomeDB" id="S7Z7I3"/>
<name>S7Z7I3_PENO1</name>
<gene>
    <name evidence="2" type="ORF">PDE_01065</name>
</gene>
<dbReference type="STRING" id="933388.S7Z7I3"/>
<evidence type="ECO:0000313" key="3">
    <source>
        <dbReference type="Proteomes" id="UP000019376"/>
    </source>
</evidence>
<feature type="domain" description="Methyltransferase" evidence="1">
    <location>
        <begin position="51"/>
        <end position="150"/>
    </location>
</feature>
<dbReference type="CDD" id="cd02440">
    <property type="entry name" value="AdoMet_MTases"/>
    <property type="match status" value="1"/>
</dbReference>
<dbReference type="GO" id="GO:0008168">
    <property type="term" value="F:methyltransferase activity"/>
    <property type="evidence" value="ECO:0007669"/>
    <property type="project" value="TreeGrafter"/>
</dbReference>
<dbReference type="InterPro" id="IPR041698">
    <property type="entry name" value="Methyltransf_25"/>
</dbReference>
<dbReference type="EMBL" id="KB644408">
    <property type="protein sequence ID" value="EPS26129.1"/>
    <property type="molecule type" value="Genomic_DNA"/>
</dbReference>
<protein>
    <recommendedName>
        <fullName evidence="1">Methyltransferase domain-containing protein</fullName>
    </recommendedName>
</protein>
<organism evidence="2 3">
    <name type="scientific">Penicillium oxalicum (strain 114-2 / CGMCC 5302)</name>
    <name type="common">Penicillium decumbens</name>
    <dbReference type="NCBI Taxonomy" id="933388"/>
    <lineage>
        <taxon>Eukaryota</taxon>
        <taxon>Fungi</taxon>
        <taxon>Dikarya</taxon>
        <taxon>Ascomycota</taxon>
        <taxon>Pezizomycotina</taxon>
        <taxon>Eurotiomycetes</taxon>
        <taxon>Eurotiomycetidae</taxon>
        <taxon>Eurotiales</taxon>
        <taxon>Aspergillaceae</taxon>
        <taxon>Penicillium</taxon>
    </lineage>
</organism>
<evidence type="ECO:0000313" key="2">
    <source>
        <dbReference type="EMBL" id="EPS26129.1"/>
    </source>
</evidence>
<keyword evidence="3" id="KW-1185">Reference proteome</keyword>
<dbReference type="InterPro" id="IPR029063">
    <property type="entry name" value="SAM-dependent_MTases_sf"/>
</dbReference>
<dbReference type="eggNOG" id="ENOG502S4V1">
    <property type="taxonomic scope" value="Eukaryota"/>
</dbReference>
<dbReference type="Pfam" id="PF13649">
    <property type="entry name" value="Methyltransf_25"/>
    <property type="match status" value="1"/>
</dbReference>
<sequence length="293" mass="32763">MTRATNFTELYAGKGILETYMIAEKITRYFTRDLIELSGLLESELSPLKLLDLACGTGVVSERLHEMLASKASTSWELICGDISAELTGHVKRKIIEEGWTNSSARVMDAQNTELATAELTHVFAALAWTSFPDTYAALKDSLRILRPGGTLTISTWQKTEWLGVLEAAVKTIPTRLPFPTTKEFMSCMNPGWDDENYVRGRLEEAGFVHVYSTTISKEFQISTADLYKIAAPVIPIIVSKWWTTEQKEAHEHEILPALAKHLEATYGETGLVPQKWTAVFAKGEKEKRCDTV</sequence>
<accession>S7Z7I3</accession>
<dbReference type="PANTHER" id="PTHR43591:SF24">
    <property type="entry name" value="2-METHOXY-6-POLYPRENYL-1,4-BENZOQUINOL METHYLASE, MITOCHONDRIAL"/>
    <property type="match status" value="1"/>
</dbReference>
<dbReference type="Gene3D" id="3.40.50.150">
    <property type="entry name" value="Vaccinia Virus protein VP39"/>
    <property type="match status" value="1"/>
</dbReference>
<dbReference type="AlphaFoldDB" id="S7Z7I3"/>
<evidence type="ECO:0000259" key="1">
    <source>
        <dbReference type="Pfam" id="PF13649"/>
    </source>
</evidence>
<proteinExistence type="predicted"/>
<reference evidence="2 3" key="1">
    <citation type="journal article" date="2013" name="PLoS ONE">
        <title>Genomic and secretomic analyses reveal unique features of the lignocellulolytic enzyme system of Penicillium decumbens.</title>
        <authorList>
            <person name="Liu G."/>
            <person name="Zhang L."/>
            <person name="Wei X."/>
            <person name="Zou G."/>
            <person name="Qin Y."/>
            <person name="Ma L."/>
            <person name="Li J."/>
            <person name="Zheng H."/>
            <person name="Wang S."/>
            <person name="Wang C."/>
            <person name="Xun L."/>
            <person name="Zhao G.-P."/>
            <person name="Zhou Z."/>
            <person name="Qu Y."/>
        </authorList>
    </citation>
    <scope>NUCLEOTIDE SEQUENCE [LARGE SCALE GENOMIC DNA]</scope>
    <source>
        <strain evidence="3">114-2 / CGMCC 5302</strain>
    </source>
</reference>
<dbReference type="SUPFAM" id="SSF53335">
    <property type="entry name" value="S-adenosyl-L-methionine-dependent methyltransferases"/>
    <property type="match status" value="1"/>
</dbReference>
<dbReference type="OrthoDB" id="66144at2759"/>
<dbReference type="Proteomes" id="UP000019376">
    <property type="component" value="Unassembled WGS sequence"/>
</dbReference>